<sequence length="542" mass="55825">MAATADSLQREVEALQACCPVLCPAIIPNGYDTNDLVGLIEHSGNESVHDFEELLGLAGEKVTACCVCGADGNPSASGSESEAEDEDDDAQSLFFTLLTGIDFKTRSVVLKRAGFACIQCRALRSTCRMIRFAALRVGSSGEDSSHSDGDADADADTNRQRLLLLAAHLAAVNKAPASIQANPDALNVWLQELYCRAYALQVVASNLSGWHAVGPGGQPLRLREGKDVVAAAKLLLGDLPPEARAQQRKQEQQQQHKKKQVTAGTTPQQVVPTRPADACAPASGVGKSHGKLDAVQPPAQVQAKGKGKKRAGGDASSVPEKGDDGAEAMEAQYEHRAAAAAGELQAAKKRKKAADTVAAAAVVTLSGGTAHAKGEEAAMPGARKSKAVPGGSRQLSVKTSEARDVATPGGEAAAAVQLLQAKKAKKTKQHLKGVAADGALEQGHGADEDGEGAMKGAEESQGGQDMQQGGSATVATVQKPLGKKGAVARSKAAEDAGERRGRIGTALPALTVAEGKERAGKGAPNSAGAIERQAKKPKVSKR</sequence>
<evidence type="ECO:0000256" key="1">
    <source>
        <dbReference type="SAM" id="MobiDB-lite"/>
    </source>
</evidence>
<comment type="caution">
    <text evidence="2">The sequence shown here is derived from an EMBL/GenBank/DDBJ whole genome shotgun (WGS) entry which is preliminary data.</text>
</comment>
<name>A0A8J4C2Z5_9CHLO</name>
<feature type="compositionally biased region" description="Basic residues" evidence="1">
    <location>
        <begin position="422"/>
        <end position="431"/>
    </location>
</feature>
<feature type="compositionally biased region" description="Basic and acidic residues" evidence="1">
    <location>
        <begin position="491"/>
        <end position="501"/>
    </location>
</feature>
<gene>
    <name evidence="2" type="ORF">Vretimale_5182</name>
</gene>
<feature type="compositionally biased region" description="Polar residues" evidence="1">
    <location>
        <begin position="262"/>
        <end position="271"/>
    </location>
</feature>
<feature type="region of interest" description="Disordered" evidence="1">
    <location>
        <begin position="369"/>
        <end position="408"/>
    </location>
</feature>
<reference evidence="2" key="1">
    <citation type="journal article" date="2021" name="Proc. Natl. Acad. Sci. U.S.A.">
        <title>Three genomes in the algal genus Volvox reveal the fate of a haploid sex-determining region after a transition to homothallism.</title>
        <authorList>
            <person name="Yamamoto K."/>
            <person name="Hamaji T."/>
            <person name="Kawai-Toyooka H."/>
            <person name="Matsuzaki R."/>
            <person name="Takahashi F."/>
            <person name="Nishimura Y."/>
            <person name="Kawachi M."/>
            <person name="Noguchi H."/>
            <person name="Minakuchi Y."/>
            <person name="Umen J.G."/>
            <person name="Toyoda A."/>
            <person name="Nozaki H."/>
        </authorList>
    </citation>
    <scope>NUCLEOTIDE SEQUENCE</scope>
    <source>
        <strain evidence="2">NIES-3785</strain>
    </source>
</reference>
<dbReference type="Proteomes" id="UP000722791">
    <property type="component" value="Unassembled WGS sequence"/>
</dbReference>
<feature type="region of interest" description="Disordered" evidence="1">
    <location>
        <begin position="243"/>
        <end position="334"/>
    </location>
</feature>
<dbReference type="EMBL" id="BNCQ01000007">
    <property type="protein sequence ID" value="GIM00394.1"/>
    <property type="molecule type" value="Genomic_DNA"/>
</dbReference>
<accession>A0A8J4C2Z5</accession>
<evidence type="ECO:0000313" key="2">
    <source>
        <dbReference type="EMBL" id="GIM00394.1"/>
    </source>
</evidence>
<dbReference type="OrthoDB" id="542121at2759"/>
<feature type="compositionally biased region" description="Low complexity" evidence="1">
    <location>
        <begin position="461"/>
        <end position="470"/>
    </location>
</feature>
<feature type="region of interest" description="Disordered" evidence="1">
    <location>
        <begin position="422"/>
        <end position="542"/>
    </location>
</feature>
<proteinExistence type="predicted"/>
<dbReference type="AlphaFoldDB" id="A0A8J4C2Z5"/>
<organism evidence="2 3">
    <name type="scientific">Volvox reticuliferus</name>
    <dbReference type="NCBI Taxonomy" id="1737510"/>
    <lineage>
        <taxon>Eukaryota</taxon>
        <taxon>Viridiplantae</taxon>
        <taxon>Chlorophyta</taxon>
        <taxon>core chlorophytes</taxon>
        <taxon>Chlorophyceae</taxon>
        <taxon>CS clade</taxon>
        <taxon>Chlamydomonadales</taxon>
        <taxon>Volvocaceae</taxon>
        <taxon>Volvox</taxon>
    </lineage>
</organism>
<evidence type="ECO:0000313" key="3">
    <source>
        <dbReference type="Proteomes" id="UP000722791"/>
    </source>
</evidence>
<protein>
    <submittedName>
        <fullName evidence="2">Uncharacterized protein</fullName>
    </submittedName>
</protein>